<dbReference type="KEGG" id="mno:Mnod_8768"/>
<feature type="compositionally biased region" description="Low complexity" evidence="1">
    <location>
        <begin position="55"/>
        <end position="66"/>
    </location>
</feature>
<evidence type="ECO:0000313" key="3">
    <source>
        <dbReference type="Proteomes" id="UP000008207"/>
    </source>
</evidence>
<dbReference type="Proteomes" id="UP000008207">
    <property type="component" value="Plasmid pMNOD03"/>
</dbReference>
<accession>B8IXT9</accession>
<evidence type="ECO:0008006" key="4">
    <source>
        <dbReference type="Google" id="ProtNLM"/>
    </source>
</evidence>
<dbReference type="AlphaFoldDB" id="B8IXT9"/>
<evidence type="ECO:0000313" key="2">
    <source>
        <dbReference type="EMBL" id="ACL63229.1"/>
    </source>
</evidence>
<gene>
    <name evidence="2" type="ordered locus">Mnod_8768</name>
</gene>
<geneLocation type="plasmid" evidence="2 3">
    <name>pMNOD03</name>
</geneLocation>
<feature type="region of interest" description="Disordered" evidence="1">
    <location>
        <begin position="55"/>
        <end position="79"/>
    </location>
</feature>
<dbReference type="HOGENOM" id="CLU_096432_0_0_5"/>
<reference evidence="3" key="1">
    <citation type="submission" date="2009-01" db="EMBL/GenBank/DDBJ databases">
        <title>Complete sequence of plasmid 3 of Methylobacterium nodulans ORS 2060.</title>
        <authorList>
            <consortium name="US DOE Joint Genome Institute"/>
            <person name="Lucas S."/>
            <person name="Copeland A."/>
            <person name="Lapidus A."/>
            <person name="Glavina del Rio T."/>
            <person name="Dalin E."/>
            <person name="Tice H."/>
            <person name="Bruce D."/>
            <person name="Goodwin L."/>
            <person name="Pitluck S."/>
            <person name="Sims D."/>
            <person name="Brettin T."/>
            <person name="Detter J.C."/>
            <person name="Han C."/>
            <person name="Larimer F."/>
            <person name="Land M."/>
            <person name="Hauser L."/>
            <person name="Kyrpides N."/>
            <person name="Ivanova N."/>
            <person name="Marx C.J."/>
            <person name="Richardson P."/>
        </authorList>
    </citation>
    <scope>NUCLEOTIDE SEQUENCE [LARGE SCALE GENOMIC DNA]</scope>
    <source>
        <strain evidence="3">LMG 21967 / CNCM I-2342 / ORS 2060</strain>
        <plasmid evidence="3">Plasmid pMNOD03</plasmid>
    </source>
</reference>
<dbReference type="RefSeq" id="WP_012634248.1">
    <property type="nucleotide sequence ID" value="NC_011893.1"/>
</dbReference>
<keyword evidence="3" id="KW-1185">Reference proteome</keyword>
<dbReference type="eggNOG" id="ENOG5030Z9G">
    <property type="taxonomic scope" value="Bacteria"/>
</dbReference>
<protein>
    <recommendedName>
        <fullName evidence="4">Helix-turn-helix domain-containing protein</fullName>
    </recommendedName>
</protein>
<organism evidence="2 3">
    <name type="scientific">Methylobacterium nodulans (strain LMG 21967 / CNCM I-2342 / ORS 2060)</name>
    <dbReference type="NCBI Taxonomy" id="460265"/>
    <lineage>
        <taxon>Bacteria</taxon>
        <taxon>Pseudomonadati</taxon>
        <taxon>Pseudomonadota</taxon>
        <taxon>Alphaproteobacteria</taxon>
        <taxon>Hyphomicrobiales</taxon>
        <taxon>Methylobacteriaceae</taxon>
        <taxon>Methylobacterium</taxon>
    </lineage>
</organism>
<proteinExistence type="predicted"/>
<feature type="region of interest" description="Disordered" evidence="1">
    <location>
        <begin position="199"/>
        <end position="242"/>
    </location>
</feature>
<dbReference type="EMBL" id="CP001352">
    <property type="protein sequence ID" value="ACL63229.1"/>
    <property type="molecule type" value="Genomic_DNA"/>
</dbReference>
<keyword evidence="2" id="KW-0614">Plasmid</keyword>
<name>B8IXT9_METNO</name>
<sequence>MLADEIRQAAETAPRVKLPEVAAVLWKAYGAGHVSEAEAEELSALIEARKIVPAAPAAPRKPGGSRPRSDASLERRRRWAASGRLPPAVAARFTPGEIAVLAVVAAEVCRRGDCRLAVGHIAALAGVCETLVRNALREARHLGLVTVEERAITGWRNDTNVVRIVSEEWRAWLRLAKGRQAPAPTLRWLADKGSCRPAASSAGGGYRSAQGTNTDRDNPVSLAPWNPSKAAGRQGRGSVSVT</sequence>
<evidence type="ECO:0000256" key="1">
    <source>
        <dbReference type="SAM" id="MobiDB-lite"/>
    </source>
</evidence>